<evidence type="ECO:0000313" key="1">
    <source>
        <dbReference type="EMBL" id="KAB1080877.1"/>
    </source>
</evidence>
<keyword evidence="2" id="KW-1185">Reference proteome</keyword>
<comment type="caution">
    <text evidence="1">The sequence shown here is derived from an EMBL/GenBank/DDBJ whole genome shotgun (WGS) entry which is preliminary data.</text>
</comment>
<reference evidence="1 2" key="1">
    <citation type="submission" date="2019-09" db="EMBL/GenBank/DDBJ databases">
        <title>YIM 48816 draft genome.</title>
        <authorList>
            <person name="Jiang L."/>
        </authorList>
    </citation>
    <scope>NUCLEOTIDE SEQUENCE [LARGE SCALE GENOMIC DNA]</scope>
    <source>
        <strain evidence="1 2">YIM 48816</strain>
    </source>
</reference>
<proteinExistence type="predicted"/>
<dbReference type="OrthoDB" id="7998419at2"/>
<evidence type="ECO:0000313" key="2">
    <source>
        <dbReference type="Proteomes" id="UP000474159"/>
    </source>
</evidence>
<organism evidence="1 2">
    <name type="scientific">Methylobacterium soli</name>
    <dbReference type="NCBI Taxonomy" id="553447"/>
    <lineage>
        <taxon>Bacteria</taxon>
        <taxon>Pseudomonadati</taxon>
        <taxon>Pseudomonadota</taxon>
        <taxon>Alphaproteobacteria</taxon>
        <taxon>Hyphomicrobiales</taxon>
        <taxon>Methylobacteriaceae</taxon>
        <taxon>Methylobacterium</taxon>
    </lineage>
</organism>
<dbReference type="AlphaFoldDB" id="A0A6L3TAF4"/>
<accession>A0A6L3TAF4</accession>
<dbReference type="Proteomes" id="UP000474159">
    <property type="component" value="Unassembled WGS sequence"/>
</dbReference>
<name>A0A6L3TAF4_9HYPH</name>
<dbReference type="RefSeq" id="WP_150997494.1">
    <property type="nucleotide sequence ID" value="NZ_BPQY01000449.1"/>
</dbReference>
<dbReference type="EMBL" id="VZZK01000003">
    <property type="protein sequence ID" value="KAB1080877.1"/>
    <property type="molecule type" value="Genomic_DNA"/>
</dbReference>
<sequence>MEIEALERPADLAIWSLGRVNSLLVQPERFNSLREAIIAAAGVLSDHSKQPWIITEEGDLLPPNWIRAYLT</sequence>
<gene>
    <name evidence="1" type="ORF">F6X53_04085</name>
</gene>
<protein>
    <submittedName>
        <fullName evidence="1">Uncharacterized protein</fullName>
    </submittedName>
</protein>